<evidence type="ECO:0000313" key="11">
    <source>
        <dbReference type="EMBL" id="MEQ2201607.1"/>
    </source>
</evidence>
<comment type="subcellular location">
    <subcellularLocation>
        <location evidence="1">Apical cell membrane</location>
    </subcellularLocation>
    <subcellularLocation>
        <location evidence="2">Cell junction</location>
        <location evidence="2">Tight junction</location>
    </subcellularLocation>
</comment>
<keyword evidence="5" id="KW-0597">Phosphoprotein</keyword>
<keyword evidence="8" id="KW-0472">Membrane</keyword>
<dbReference type="EMBL" id="JAHRIN010028309">
    <property type="protein sequence ID" value="MEQ2201607.1"/>
    <property type="molecule type" value="Genomic_DNA"/>
</dbReference>
<evidence type="ECO:0000256" key="3">
    <source>
        <dbReference type="ARBA" id="ARBA00022427"/>
    </source>
</evidence>
<dbReference type="InterPro" id="IPR001478">
    <property type="entry name" value="PDZ"/>
</dbReference>
<proteinExistence type="predicted"/>
<dbReference type="PROSITE" id="PS51022">
    <property type="entry name" value="L27"/>
    <property type="match status" value="1"/>
</dbReference>
<evidence type="ECO:0000259" key="9">
    <source>
        <dbReference type="PROSITE" id="PS50106"/>
    </source>
</evidence>
<dbReference type="Gene3D" id="1.10.287.650">
    <property type="entry name" value="L27 domain"/>
    <property type="match status" value="1"/>
</dbReference>
<evidence type="ECO:0000256" key="6">
    <source>
        <dbReference type="ARBA" id="ARBA00022737"/>
    </source>
</evidence>
<dbReference type="PANTHER" id="PTHR19964">
    <property type="entry name" value="MULTIPLE PDZ DOMAIN PROTEIN"/>
    <property type="match status" value="1"/>
</dbReference>
<dbReference type="SMART" id="SM00228">
    <property type="entry name" value="PDZ"/>
    <property type="match status" value="1"/>
</dbReference>
<feature type="domain" description="L27" evidence="10">
    <location>
        <begin position="5"/>
        <end position="65"/>
    </location>
</feature>
<dbReference type="InterPro" id="IPR004172">
    <property type="entry name" value="L27_dom"/>
</dbReference>
<evidence type="ECO:0008006" key="13">
    <source>
        <dbReference type="Google" id="ProtNLM"/>
    </source>
</evidence>
<dbReference type="InterPro" id="IPR051342">
    <property type="entry name" value="PDZ_scaffold"/>
</dbReference>
<reference evidence="11 12" key="1">
    <citation type="submission" date="2021-06" db="EMBL/GenBank/DDBJ databases">
        <authorList>
            <person name="Palmer J.M."/>
        </authorList>
    </citation>
    <scope>NUCLEOTIDE SEQUENCE [LARGE SCALE GENOMIC DNA]</scope>
    <source>
        <strain evidence="11 12">XC_2019</strain>
        <tissue evidence="11">Muscle</tissue>
    </source>
</reference>
<name>A0ABV0R232_9TELE</name>
<evidence type="ECO:0000256" key="2">
    <source>
        <dbReference type="ARBA" id="ARBA00004435"/>
    </source>
</evidence>
<dbReference type="InterPro" id="IPR015132">
    <property type="entry name" value="L27_2"/>
</dbReference>
<dbReference type="SUPFAM" id="SSF50156">
    <property type="entry name" value="PDZ domain-like"/>
    <property type="match status" value="1"/>
</dbReference>
<keyword evidence="3" id="KW-0796">Tight junction</keyword>
<evidence type="ECO:0000256" key="1">
    <source>
        <dbReference type="ARBA" id="ARBA00004221"/>
    </source>
</evidence>
<evidence type="ECO:0000256" key="5">
    <source>
        <dbReference type="ARBA" id="ARBA00022553"/>
    </source>
</evidence>
<evidence type="ECO:0000259" key="10">
    <source>
        <dbReference type="PROSITE" id="PS51022"/>
    </source>
</evidence>
<evidence type="ECO:0000256" key="7">
    <source>
        <dbReference type="ARBA" id="ARBA00022949"/>
    </source>
</evidence>
<evidence type="ECO:0000256" key="4">
    <source>
        <dbReference type="ARBA" id="ARBA00022475"/>
    </source>
</evidence>
<dbReference type="Gene3D" id="2.30.42.10">
    <property type="match status" value="1"/>
</dbReference>
<dbReference type="Pfam" id="PF09045">
    <property type="entry name" value="L27_2"/>
    <property type="match status" value="1"/>
</dbReference>
<dbReference type="SUPFAM" id="SSF101288">
    <property type="entry name" value="L27 domain"/>
    <property type="match status" value="1"/>
</dbReference>
<dbReference type="Proteomes" id="UP001434883">
    <property type="component" value="Unassembled WGS sequence"/>
</dbReference>
<keyword evidence="12" id="KW-1185">Reference proteome</keyword>
<dbReference type="InterPro" id="IPR036892">
    <property type="entry name" value="L27_dom_sf"/>
</dbReference>
<sequence length="271" mass="29969">MLENVPTERQQVLGALERLQAKLVQREEWTHSDTLGNLREMLQSPLFSHILTVQYSIKQLQNQVHIECFLHLQTITAGWLSLSEEHGSDLSAQFYLHFNTHCRGRHTELMSLTRPVSGGLGFSVVGLSPTGSSSQGVFVKHIQPGGIAHRDGRLQERDQILVINGSPLEPGMSHQQALSLLQQPGHTVELVVARDPHSEGGPVSTVRLQELLQSSNRFSAAIAAHVVGFPQFLLSFNVGFSGPHPGNQIQLVPDQHAWTRETLSQEHLGSF</sequence>
<feature type="domain" description="PDZ" evidence="9">
    <location>
        <begin position="109"/>
        <end position="196"/>
    </location>
</feature>
<dbReference type="InterPro" id="IPR036034">
    <property type="entry name" value="PDZ_sf"/>
</dbReference>
<protein>
    <recommendedName>
        <fullName evidence="13">PDZ domain-containing protein</fullName>
    </recommendedName>
</protein>
<gene>
    <name evidence="11" type="ORF">XENOCAPTIV_014997</name>
</gene>
<accession>A0ABV0R232</accession>
<keyword evidence="7" id="KW-0965">Cell junction</keyword>
<dbReference type="PANTHER" id="PTHR19964:SF11">
    <property type="entry name" value="INAD-LIKE PROTEIN"/>
    <property type="match status" value="1"/>
</dbReference>
<evidence type="ECO:0000313" key="12">
    <source>
        <dbReference type="Proteomes" id="UP001434883"/>
    </source>
</evidence>
<organism evidence="11 12">
    <name type="scientific">Xenoophorus captivus</name>
    <dbReference type="NCBI Taxonomy" id="1517983"/>
    <lineage>
        <taxon>Eukaryota</taxon>
        <taxon>Metazoa</taxon>
        <taxon>Chordata</taxon>
        <taxon>Craniata</taxon>
        <taxon>Vertebrata</taxon>
        <taxon>Euteleostomi</taxon>
        <taxon>Actinopterygii</taxon>
        <taxon>Neopterygii</taxon>
        <taxon>Teleostei</taxon>
        <taxon>Neoteleostei</taxon>
        <taxon>Acanthomorphata</taxon>
        <taxon>Ovalentaria</taxon>
        <taxon>Atherinomorphae</taxon>
        <taxon>Cyprinodontiformes</taxon>
        <taxon>Goodeidae</taxon>
        <taxon>Xenoophorus</taxon>
    </lineage>
</organism>
<dbReference type="PROSITE" id="PS50106">
    <property type="entry name" value="PDZ"/>
    <property type="match status" value="1"/>
</dbReference>
<keyword evidence="6" id="KW-0677">Repeat</keyword>
<keyword evidence="4" id="KW-1003">Cell membrane</keyword>
<comment type="caution">
    <text evidence="11">The sequence shown here is derived from an EMBL/GenBank/DDBJ whole genome shotgun (WGS) entry which is preliminary data.</text>
</comment>
<dbReference type="Pfam" id="PF00595">
    <property type="entry name" value="PDZ"/>
    <property type="match status" value="1"/>
</dbReference>
<evidence type="ECO:0000256" key="8">
    <source>
        <dbReference type="ARBA" id="ARBA00023136"/>
    </source>
</evidence>